<dbReference type="Proteomes" id="UP000326924">
    <property type="component" value="Unassembled WGS sequence"/>
</dbReference>
<evidence type="ECO:0000313" key="2">
    <source>
        <dbReference type="EMBL" id="KAA8900802.1"/>
    </source>
</evidence>
<evidence type="ECO:0000256" key="1">
    <source>
        <dbReference type="SAM" id="MobiDB-lite"/>
    </source>
</evidence>
<proteinExistence type="predicted"/>
<keyword evidence="3" id="KW-1185">Reference proteome</keyword>
<sequence>MENTQNSLLPDSLMQSFPDQPPFTQFSETYEELDLDDIGQRERTQTACERGLGDDDEGVGSTGSEPEEEQGERWSARLTYAGAFGNCAEGTVRLTTIDTPITGVHLFYRQAARLAGAPELNRNQPYPFLLRWRLSFWPAREASIDLAQASDGPQMEQIIRAELKPKRKETAWHITFHLLPKKIDESSKNAGKRNRDFEGETSQEEEEEKKRRKSKVCTVFFLKK</sequence>
<dbReference type="EMBL" id="VXIS01000149">
    <property type="protein sequence ID" value="KAA8900802.1"/>
    <property type="molecule type" value="Genomic_DNA"/>
</dbReference>
<protein>
    <submittedName>
        <fullName evidence="2">Uncharacterized protein</fullName>
    </submittedName>
</protein>
<feature type="region of interest" description="Disordered" evidence="1">
    <location>
        <begin position="185"/>
        <end position="214"/>
    </location>
</feature>
<dbReference type="InParanoid" id="A0A5J5EQR0"/>
<organism evidence="2 3">
    <name type="scientific">Sphaerosporella brunnea</name>
    <dbReference type="NCBI Taxonomy" id="1250544"/>
    <lineage>
        <taxon>Eukaryota</taxon>
        <taxon>Fungi</taxon>
        <taxon>Dikarya</taxon>
        <taxon>Ascomycota</taxon>
        <taxon>Pezizomycotina</taxon>
        <taxon>Pezizomycetes</taxon>
        <taxon>Pezizales</taxon>
        <taxon>Pyronemataceae</taxon>
        <taxon>Sphaerosporella</taxon>
    </lineage>
</organism>
<comment type="caution">
    <text evidence="2">The sequence shown here is derived from an EMBL/GenBank/DDBJ whole genome shotgun (WGS) entry which is preliminary data.</text>
</comment>
<feature type="region of interest" description="Disordered" evidence="1">
    <location>
        <begin position="1"/>
        <end position="74"/>
    </location>
</feature>
<accession>A0A5J5EQR0</accession>
<evidence type="ECO:0000313" key="3">
    <source>
        <dbReference type="Proteomes" id="UP000326924"/>
    </source>
</evidence>
<reference evidence="2 3" key="1">
    <citation type="submission" date="2019-09" db="EMBL/GenBank/DDBJ databases">
        <title>Draft genome of the ectomycorrhizal ascomycete Sphaerosporella brunnea.</title>
        <authorList>
            <consortium name="DOE Joint Genome Institute"/>
            <person name="Benucci G.M."/>
            <person name="Marozzi G."/>
            <person name="Antonielli L."/>
            <person name="Sanchez S."/>
            <person name="Marco P."/>
            <person name="Wang X."/>
            <person name="Falini L.B."/>
            <person name="Barry K."/>
            <person name="Haridas S."/>
            <person name="Lipzen A."/>
            <person name="Labutti K."/>
            <person name="Grigoriev I.V."/>
            <person name="Murat C."/>
            <person name="Martin F."/>
            <person name="Albertini E."/>
            <person name="Donnini D."/>
            <person name="Bonito G."/>
        </authorList>
    </citation>
    <scope>NUCLEOTIDE SEQUENCE [LARGE SCALE GENOMIC DNA]</scope>
    <source>
        <strain evidence="2 3">Sb_GMNB300</strain>
    </source>
</reference>
<dbReference type="AlphaFoldDB" id="A0A5J5EQR0"/>
<gene>
    <name evidence="2" type="ORF">FN846DRAFT_957892</name>
</gene>
<feature type="compositionally biased region" description="Basic and acidic residues" evidence="1">
    <location>
        <begin position="185"/>
        <end position="198"/>
    </location>
</feature>
<name>A0A5J5EQR0_9PEZI</name>
<feature type="compositionally biased region" description="Polar residues" evidence="1">
    <location>
        <begin position="1"/>
        <end position="28"/>
    </location>
</feature>